<evidence type="ECO:0000313" key="1">
    <source>
        <dbReference type="EMBL" id="QHS80522.1"/>
    </source>
</evidence>
<sequence length="161" mass="18892">MKLKSYEILDETINLVFDKQFKQIKYLKFTSKSGKTGELECDKTEIKFTKTKDSINVFREEYTLFIFYIKEIDNNKCDYVYYINVNDSDNNDNVNDSDNNVNDSDNNDNVNFSESIGLGLSKLFNGFEEKTIEKKWECVIKNRNIFANIKRKAKHGNTKTN</sequence>
<protein>
    <submittedName>
        <fullName evidence="1">Uncharacterized protein</fullName>
    </submittedName>
</protein>
<reference evidence="1" key="1">
    <citation type="journal article" date="2020" name="Nature">
        <title>Giant virus diversity and host interactions through global metagenomics.</title>
        <authorList>
            <person name="Schulz F."/>
            <person name="Roux S."/>
            <person name="Paez-Espino D."/>
            <person name="Jungbluth S."/>
            <person name="Walsh D.A."/>
            <person name="Denef V.J."/>
            <person name="McMahon K.D."/>
            <person name="Konstantinidis K.T."/>
            <person name="Eloe-Fadrosh E.A."/>
            <person name="Kyrpides N.C."/>
            <person name="Woyke T."/>
        </authorList>
    </citation>
    <scope>NUCLEOTIDE SEQUENCE</scope>
    <source>
        <strain evidence="1">GVMAG-S-1091796-13</strain>
    </source>
</reference>
<proteinExistence type="predicted"/>
<dbReference type="AlphaFoldDB" id="A0A6C0ALA2"/>
<name>A0A6C0ALA2_9ZZZZ</name>
<accession>A0A6C0ALA2</accession>
<dbReference type="EMBL" id="MN740714">
    <property type="protein sequence ID" value="QHS80522.1"/>
    <property type="molecule type" value="Genomic_DNA"/>
</dbReference>
<organism evidence="1">
    <name type="scientific">viral metagenome</name>
    <dbReference type="NCBI Taxonomy" id="1070528"/>
    <lineage>
        <taxon>unclassified sequences</taxon>
        <taxon>metagenomes</taxon>
        <taxon>organismal metagenomes</taxon>
    </lineage>
</organism>